<dbReference type="AlphaFoldDB" id="A0A3G8YB31"/>
<gene>
    <name evidence="1" type="ORF">EIB74_06770</name>
</gene>
<organism evidence="1 2">
    <name type="scientific">Epilithonimonas vandammei</name>
    <dbReference type="NCBI Taxonomy" id="2487072"/>
    <lineage>
        <taxon>Bacteria</taxon>
        <taxon>Pseudomonadati</taxon>
        <taxon>Bacteroidota</taxon>
        <taxon>Flavobacteriia</taxon>
        <taxon>Flavobacteriales</taxon>
        <taxon>Weeksellaceae</taxon>
        <taxon>Chryseobacterium group</taxon>
        <taxon>Epilithonimonas</taxon>
    </lineage>
</organism>
<sequence length="81" mass="9697">MMDISKQMLYQEITDQLKNVPKEVLERISAYLSEIDENKEHINFELSEEQKESLSKIQERPYSEHTEINIFLNEMSEKYGI</sequence>
<reference evidence="2" key="1">
    <citation type="submission" date="2018-11" db="EMBL/GenBank/DDBJ databases">
        <title>Proposal to divide the Flavobacteriaceae and reorganize its genera based on Amino Acid Identity values calculated from whole genome sequences.</title>
        <authorList>
            <person name="Nicholson A.C."/>
            <person name="Gulvik C.A."/>
            <person name="Whitney A.M."/>
            <person name="Humrighouse B.W."/>
            <person name="Bell M."/>
            <person name="Holmes B."/>
            <person name="Steigerwalt A.B."/>
            <person name="Villarma A."/>
            <person name="Sheth M."/>
            <person name="Batra D."/>
            <person name="Pryor J."/>
            <person name="Bernardet J.-F."/>
            <person name="Hugo C."/>
            <person name="Kampfer P."/>
            <person name="Newman J.D."/>
            <person name="McQuiston J.R."/>
        </authorList>
    </citation>
    <scope>NUCLEOTIDE SEQUENCE [LARGE SCALE GENOMIC DNA]</scope>
    <source>
        <strain evidence="2">F5649</strain>
    </source>
</reference>
<protein>
    <submittedName>
        <fullName evidence="1">Uncharacterized protein</fullName>
    </submittedName>
</protein>
<evidence type="ECO:0000313" key="2">
    <source>
        <dbReference type="Proteomes" id="UP000281810"/>
    </source>
</evidence>
<dbReference type="RefSeq" id="WP_124801900.1">
    <property type="nucleotide sequence ID" value="NZ_CP034161.1"/>
</dbReference>
<dbReference type="Proteomes" id="UP000281810">
    <property type="component" value="Chromosome"/>
</dbReference>
<proteinExistence type="predicted"/>
<dbReference type="OrthoDB" id="1372553at2"/>
<accession>A0A3G8YB31</accession>
<dbReference type="EMBL" id="CP034161">
    <property type="protein sequence ID" value="AZI39684.1"/>
    <property type="molecule type" value="Genomic_DNA"/>
</dbReference>
<keyword evidence="2" id="KW-1185">Reference proteome</keyword>
<name>A0A3G8YB31_9FLAO</name>
<evidence type="ECO:0000313" key="1">
    <source>
        <dbReference type="EMBL" id="AZI39684.1"/>
    </source>
</evidence>